<dbReference type="GO" id="GO:0008270">
    <property type="term" value="F:zinc ion binding"/>
    <property type="evidence" value="ECO:0007669"/>
    <property type="project" value="UniProtKB-KW"/>
</dbReference>
<keyword evidence="2" id="KW-0862">Zinc</keyword>
<dbReference type="Gene3D" id="2.20.110.10">
    <property type="entry name" value="Histone H3 K4-specific methyltransferase SET7/9 N-terminal domain"/>
    <property type="match status" value="1"/>
</dbReference>
<keyword evidence="2" id="KW-0863">Zinc-finger</keyword>
<accession>A0A4U0XJ86</accession>
<organism evidence="5 6">
    <name type="scientific">Cryomyces minteri</name>
    <dbReference type="NCBI Taxonomy" id="331657"/>
    <lineage>
        <taxon>Eukaryota</taxon>
        <taxon>Fungi</taxon>
        <taxon>Dikarya</taxon>
        <taxon>Ascomycota</taxon>
        <taxon>Pezizomycotina</taxon>
        <taxon>Dothideomycetes</taxon>
        <taxon>Dothideomycetes incertae sedis</taxon>
        <taxon>Cryomyces</taxon>
    </lineage>
</organism>
<dbReference type="PANTHER" id="PTHR43215">
    <property type="entry name" value="RADIAL SPOKE HEAD 1 HOMOLOG"/>
    <property type="match status" value="1"/>
</dbReference>
<dbReference type="Pfam" id="PF02493">
    <property type="entry name" value="MORN"/>
    <property type="match status" value="4"/>
</dbReference>
<dbReference type="Pfam" id="PF13920">
    <property type="entry name" value="zf-C3HC4_3"/>
    <property type="match status" value="1"/>
</dbReference>
<evidence type="ECO:0000313" key="5">
    <source>
        <dbReference type="EMBL" id="TKA77242.1"/>
    </source>
</evidence>
<dbReference type="OrthoDB" id="294378at2759"/>
<keyword evidence="1" id="KW-0677">Repeat</keyword>
<dbReference type="Gene3D" id="3.30.40.10">
    <property type="entry name" value="Zinc/RING finger domain, C3HC4 (zinc finger)"/>
    <property type="match status" value="1"/>
</dbReference>
<feature type="region of interest" description="Disordered" evidence="3">
    <location>
        <begin position="85"/>
        <end position="118"/>
    </location>
</feature>
<dbReference type="Proteomes" id="UP000308768">
    <property type="component" value="Unassembled WGS sequence"/>
</dbReference>
<evidence type="ECO:0000256" key="1">
    <source>
        <dbReference type="ARBA" id="ARBA00022737"/>
    </source>
</evidence>
<comment type="caution">
    <text evidence="5">The sequence shown here is derived from an EMBL/GenBank/DDBJ whole genome shotgun (WGS) entry which is preliminary data.</text>
</comment>
<keyword evidence="2" id="KW-0479">Metal-binding</keyword>
<proteinExistence type="predicted"/>
<keyword evidence="6" id="KW-1185">Reference proteome</keyword>
<sequence>LSVRETWVLKDLREWCPEYLLLLHVFDLNDVKEPVLTQSSIPTSVQSVHNATSWAFPNSAHGQASNDQAVDASEASALRHGVVWNEDTPMSGSDEDDETALQHAGSGPPAFLEVALNGSNIPHGSRNAETNALIDLNASLPPMPAYLMDRTAVVAVDAIPNGAPTVPWASGLPEETLHDTATHPPLPPQTGDDHFGNIYFMLKTFDAESQTLKSHGGYSANLDDRVDTIISEILGTSRAFELFREDKLSACYAIRSNRRFNQEDFGGPQIPIVIAQFSVSNAVREVVTARGDFVGVNEYLKYRCDLINYPSILNGFFTLDYFSNEYYQGNLWKGFRHGHGTHIAFNNDSYTGSFVMNHRHGQGRMTFANGDVYDGAWVNGLQHGHGTFTEAKTGNVYTGGWKEGKKHGEGVTQWKVAADQQKRCQMCYEGETEAAFYDCGHVCACLACARRVEQCPVCRKRVLAAVKLYFVT</sequence>
<feature type="non-terminal residue" evidence="5">
    <location>
        <position position="1"/>
    </location>
</feature>
<dbReference type="InterPro" id="IPR003409">
    <property type="entry name" value="MORN"/>
</dbReference>
<feature type="domain" description="RING-type" evidence="4">
    <location>
        <begin position="424"/>
        <end position="459"/>
    </location>
</feature>
<evidence type="ECO:0000259" key="4">
    <source>
        <dbReference type="PROSITE" id="PS50089"/>
    </source>
</evidence>
<name>A0A4U0XJ86_9PEZI</name>
<dbReference type="STRING" id="331657.A0A4U0XJ86"/>
<dbReference type="InterPro" id="IPR001841">
    <property type="entry name" value="Znf_RING"/>
</dbReference>
<dbReference type="PROSITE" id="PS50089">
    <property type="entry name" value="ZF_RING_2"/>
    <property type="match status" value="1"/>
</dbReference>
<protein>
    <recommendedName>
        <fullName evidence="4">RING-type domain-containing protein</fullName>
    </recommendedName>
</protein>
<dbReference type="PANTHER" id="PTHR43215:SF14">
    <property type="entry name" value="RADIAL SPOKE HEAD 1 HOMOLOG"/>
    <property type="match status" value="1"/>
</dbReference>
<dbReference type="SMART" id="SM00698">
    <property type="entry name" value="MORN"/>
    <property type="match status" value="4"/>
</dbReference>
<dbReference type="SUPFAM" id="SSF57850">
    <property type="entry name" value="RING/U-box"/>
    <property type="match status" value="1"/>
</dbReference>
<reference evidence="5 6" key="1">
    <citation type="submission" date="2017-03" db="EMBL/GenBank/DDBJ databases">
        <title>Genomes of endolithic fungi from Antarctica.</title>
        <authorList>
            <person name="Coleine C."/>
            <person name="Masonjones S."/>
            <person name="Stajich J.E."/>
        </authorList>
    </citation>
    <scope>NUCLEOTIDE SEQUENCE [LARGE SCALE GENOMIC DNA]</scope>
    <source>
        <strain evidence="5 6">CCFEE 5187</strain>
    </source>
</reference>
<evidence type="ECO:0000313" key="6">
    <source>
        <dbReference type="Proteomes" id="UP000308768"/>
    </source>
</evidence>
<dbReference type="InterPro" id="IPR013083">
    <property type="entry name" value="Znf_RING/FYVE/PHD"/>
</dbReference>
<evidence type="ECO:0000256" key="2">
    <source>
        <dbReference type="PROSITE-ProRule" id="PRU00175"/>
    </source>
</evidence>
<evidence type="ECO:0000256" key="3">
    <source>
        <dbReference type="SAM" id="MobiDB-lite"/>
    </source>
</evidence>
<gene>
    <name evidence="5" type="ORF">B0A49_00783</name>
</gene>
<dbReference type="EMBL" id="NAJN01000197">
    <property type="protein sequence ID" value="TKA77242.1"/>
    <property type="molecule type" value="Genomic_DNA"/>
</dbReference>
<dbReference type="SUPFAM" id="SSF82185">
    <property type="entry name" value="Histone H3 K4-specific methyltransferase SET7/9 N-terminal domain"/>
    <property type="match status" value="1"/>
</dbReference>
<dbReference type="AlphaFoldDB" id="A0A4U0XJ86"/>